<sequence>MTSDPVADLGRAFEAVGELIARIEPQQWEAPTPCTEWTVRDVVAHLVGLNLVFTALLEGGPMPDRQADPLGTDPLAAYRTSAAAVTAAFGAPGVLDKTFSGPLGDATGVGRLRIRMADLLTHGWDLARATGLRADLPEDLVEESLAYIRVQMAEHSRAGRFDDEQPVAQDALALDKLAAFTGRVV</sequence>
<name>A0ABW6S1S2_9NOCA</name>
<evidence type="ECO:0000313" key="3">
    <source>
        <dbReference type="Proteomes" id="UP001601992"/>
    </source>
</evidence>
<feature type="domain" description="Mycothiol-dependent maleylpyruvate isomerase metal-binding" evidence="1">
    <location>
        <begin position="10"/>
        <end position="127"/>
    </location>
</feature>
<organism evidence="2 3">
    <name type="scientific">Nocardia jiangxiensis</name>
    <dbReference type="NCBI Taxonomy" id="282685"/>
    <lineage>
        <taxon>Bacteria</taxon>
        <taxon>Bacillati</taxon>
        <taxon>Actinomycetota</taxon>
        <taxon>Actinomycetes</taxon>
        <taxon>Mycobacteriales</taxon>
        <taxon>Nocardiaceae</taxon>
        <taxon>Nocardia</taxon>
    </lineage>
</organism>
<evidence type="ECO:0000313" key="2">
    <source>
        <dbReference type="EMBL" id="MFF3569543.1"/>
    </source>
</evidence>
<dbReference type="RefSeq" id="WP_040819146.1">
    <property type="nucleotide sequence ID" value="NZ_JBIAQY010000005.1"/>
</dbReference>
<dbReference type="SUPFAM" id="SSF109854">
    <property type="entry name" value="DinB/YfiT-like putative metalloenzymes"/>
    <property type="match status" value="1"/>
</dbReference>
<accession>A0ABW6S1S2</accession>
<dbReference type="Proteomes" id="UP001601992">
    <property type="component" value="Unassembled WGS sequence"/>
</dbReference>
<dbReference type="InterPro" id="IPR034660">
    <property type="entry name" value="DinB/YfiT-like"/>
</dbReference>
<protein>
    <submittedName>
        <fullName evidence="2">TIGR03086 family metal-binding protein</fullName>
    </submittedName>
</protein>
<dbReference type="InterPro" id="IPR017517">
    <property type="entry name" value="Maleyloyr_isom"/>
</dbReference>
<dbReference type="InterPro" id="IPR024344">
    <property type="entry name" value="MDMPI_metal-binding"/>
</dbReference>
<dbReference type="EMBL" id="JBIAQY010000005">
    <property type="protein sequence ID" value="MFF3569543.1"/>
    <property type="molecule type" value="Genomic_DNA"/>
</dbReference>
<reference evidence="2 3" key="1">
    <citation type="submission" date="2024-10" db="EMBL/GenBank/DDBJ databases">
        <title>The Natural Products Discovery Center: Release of the First 8490 Sequenced Strains for Exploring Actinobacteria Biosynthetic Diversity.</title>
        <authorList>
            <person name="Kalkreuter E."/>
            <person name="Kautsar S.A."/>
            <person name="Yang D."/>
            <person name="Bader C.D."/>
            <person name="Teijaro C.N."/>
            <person name="Fluegel L."/>
            <person name="Davis C.M."/>
            <person name="Simpson J.R."/>
            <person name="Lauterbach L."/>
            <person name="Steele A.D."/>
            <person name="Gui C."/>
            <person name="Meng S."/>
            <person name="Li G."/>
            <person name="Viehrig K."/>
            <person name="Ye F."/>
            <person name="Su P."/>
            <person name="Kiefer A.F."/>
            <person name="Nichols A."/>
            <person name="Cepeda A.J."/>
            <person name="Yan W."/>
            <person name="Fan B."/>
            <person name="Jiang Y."/>
            <person name="Adhikari A."/>
            <person name="Zheng C.-J."/>
            <person name="Schuster L."/>
            <person name="Cowan T.M."/>
            <person name="Smanski M.J."/>
            <person name="Chevrette M.G."/>
            <person name="De Carvalho L.P.S."/>
            <person name="Shen B."/>
        </authorList>
    </citation>
    <scope>NUCLEOTIDE SEQUENCE [LARGE SCALE GENOMIC DNA]</scope>
    <source>
        <strain evidence="2 3">NPDC002593</strain>
    </source>
</reference>
<keyword evidence="3" id="KW-1185">Reference proteome</keyword>
<dbReference type="Pfam" id="PF11716">
    <property type="entry name" value="MDMPI_N"/>
    <property type="match status" value="1"/>
</dbReference>
<proteinExistence type="predicted"/>
<gene>
    <name evidence="2" type="ORF">ACFYXQ_17375</name>
</gene>
<evidence type="ECO:0000259" key="1">
    <source>
        <dbReference type="Pfam" id="PF11716"/>
    </source>
</evidence>
<dbReference type="NCBIfam" id="TIGR03086">
    <property type="entry name" value="TIGR03086 family metal-binding protein"/>
    <property type="match status" value="1"/>
</dbReference>
<dbReference type="InterPro" id="IPR017520">
    <property type="entry name" value="CHP03086"/>
</dbReference>
<dbReference type="Gene3D" id="1.20.120.450">
    <property type="entry name" value="dinb family like domain"/>
    <property type="match status" value="1"/>
</dbReference>
<comment type="caution">
    <text evidence="2">The sequence shown here is derived from an EMBL/GenBank/DDBJ whole genome shotgun (WGS) entry which is preliminary data.</text>
</comment>
<dbReference type="NCBIfam" id="TIGR03083">
    <property type="entry name" value="maleylpyruvate isomerase family mycothiol-dependent enzyme"/>
    <property type="match status" value="1"/>
</dbReference>